<evidence type="ECO:0008006" key="6">
    <source>
        <dbReference type="Google" id="ProtNLM"/>
    </source>
</evidence>
<dbReference type="PANTHER" id="PTHR16026:SF0">
    <property type="entry name" value="CARTILAGE ACIDIC PROTEIN 1"/>
    <property type="match status" value="1"/>
</dbReference>
<dbReference type="Pfam" id="PF07593">
    <property type="entry name" value="UnbV_ASPIC"/>
    <property type="match status" value="1"/>
</dbReference>
<evidence type="ECO:0000313" key="5">
    <source>
        <dbReference type="Proteomes" id="UP001500604"/>
    </source>
</evidence>
<evidence type="ECO:0000259" key="2">
    <source>
        <dbReference type="Pfam" id="PF03150"/>
    </source>
</evidence>
<keyword evidence="1" id="KW-0732">Signal</keyword>
<sequence length="1136" mass="126622">MLYGYESDDVSYHPSDSEPAIERLFINDLNEEQLDQQLKKRILTPQGLIGNPASNRTFPSIKTSKLAQLGRELFFSKSLSGDMDVACASCHHPLLGGADALSLPVGVGAIDVDRIGPGRRHDGNHFVDPEADAGPNVGRNSSTTFNVGLYENALFFDGRAELIQWIEGRYRTIVGRSEPEADRVIKTPDSRFGGPDPHAGSDLVAAQSRFPVVALNEMRGFSDNYVGSSHKVRHQLELRLQGKTDELLNNRWPELFRWAFEQPDASLESLISYDNIAAALAAYQQSQLFIESPWNAWLEGRGELSPEAKKGAALFYTSLKEGGAQCYQCHSGDFFTDERFYNIAVPQFGRGKTVRGKDFGRYGVTRDPQDMYAFRVPSLLNISETAPYGHTGAFMTLGDIIEHHLIPQRSLAAFDYTLQQLPQFRKLPVVYEMAQENTDHVFSVYRQINHRNAMEQRWANNDVRKEAIGYLVAFLESLTDPCITNANCMKPWLPQGPAPDQNRLDPTIGTAFNNERDLPEIVDPEKPATVAIARLGDVPAFTLDCAVKPSSEHGSGFEEVGLDIGLDTYRQLSTQAQHGSGESQQDITFEMLMFTGGMAVGDINGDCFTDLIIDQGDQAAAKTFLNQGDGTFRAQKTAWSLPADDDLTGAVLADLNGDGWLDLFTGSLQADNPKVLLNNGRNQWLPTGHAGFRVSRATLGANFGDVDGDLDAWLAHWDAINLFGAEEEHLWLNNGHGVFTGKAREFRVAGHIKERDFSFTPNFADINNDHWPDMVLTADFMTSQYFINQQGKSFENTTDKRVIQDDNGMGASIADFDNDGDLDWFVTSVYVPDGVLTPEMEGLQIGVKGNRLYRNDTAENGIVRFSDITDQAGVADGGWGWGSCTADFNNDGWLDIFHVNGFHVDLRETRKDLLYLLDMLGLEDFELKKPYPSFEDFKHSVSMTFTGKQLADLEVFYYLATFRQLTLKKLKAFRKQPSRLFINQKNGTFKEMAATYGINDTGQGRGVSCFDYDRDGDIDIITANNTGKLGFYRNKIHGKNSQSTNFLTVKLLGKAPNHHAIGARIYLESVSGTQMREVRIENNFMSQNPVESHFGLGNDKQIKALRIVWPDGQEERITNLSVNQMLVVRQKAQVSQ</sequence>
<dbReference type="SUPFAM" id="SSF46626">
    <property type="entry name" value="Cytochrome c"/>
    <property type="match status" value="2"/>
</dbReference>
<evidence type="ECO:0000259" key="3">
    <source>
        <dbReference type="Pfam" id="PF07593"/>
    </source>
</evidence>
<dbReference type="InterPro" id="IPR027039">
    <property type="entry name" value="Crtac1"/>
</dbReference>
<gene>
    <name evidence="4" type="ORF">GCM10023116_20660</name>
</gene>
<evidence type="ECO:0000313" key="4">
    <source>
        <dbReference type="EMBL" id="GAA4649785.1"/>
    </source>
</evidence>
<dbReference type="InterPro" id="IPR028994">
    <property type="entry name" value="Integrin_alpha_N"/>
</dbReference>
<dbReference type="InterPro" id="IPR013517">
    <property type="entry name" value="FG-GAP"/>
</dbReference>
<protein>
    <recommendedName>
        <fullName evidence="6">Cytochrome-c peroxidase</fullName>
    </recommendedName>
</protein>
<reference evidence="5" key="1">
    <citation type="journal article" date="2019" name="Int. J. Syst. Evol. Microbiol.">
        <title>The Global Catalogue of Microorganisms (GCM) 10K type strain sequencing project: providing services to taxonomists for standard genome sequencing and annotation.</title>
        <authorList>
            <consortium name="The Broad Institute Genomics Platform"/>
            <consortium name="The Broad Institute Genome Sequencing Center for Infectious Disease"/>
            <person name="Wu L."/>
            <person name="Ma J."/>
        </authorList>
    </citation>
    <scope>NUCLEOTIDE SEQUENCE [LARGE SCALE GENOMIC DNA]</scope>
    <source>
        <strain evidence="5">JCM 17805</strain>
    </source>
</reference>
<dbReference type="Proteomes" id="UP001500604">
    <property type="component" value="Unassembled WGS sequence"/>
</dbReference>
<keyword evidence="5" id="KW-1185">Reference proteome</keyword>
<dbReference type="Gene3D" id="2.130.10.130">
    <property type="entry name" value="Integrin alpha, N-terminal"/>
    <property type="match status" value="2"/>
</dbReference>
<feature type="domain" description="ASPIC/UnbV" evidence="3">
    <location>
        <begin position="1060"/>
        <end position="1126"/>
    </location>
</feature>
<dbReference type="RefSeq" id="WP_345195783.1">
    <property type="nucleotide sequence ID" value="NZ_BAABFL010000306.1"/>
</dbReference>
<dbReference type="Pfam" id="PF13517">
    <property type="entry name" value="FG-GAP_3"/>
    <property type="match status" value="3"/>
</dbReference>
<dbReference type="InterPro" id="IPR011519">
    <property type="entry name" value="UnbV_ASPIC"/>
</dbReference>
<dbReference type="PANTHER" id="PTHR16026">
    <property type="entry name" value="CARTILAGE ACIDIC PROTEIN 1"/>
    <property type="match status" value="1"/>
</dbReference>
<accession>A0ABP8V125</accession>
<dbReference type="InterPro" id="IPR036909">
    <property type="entry name" value="Cyt_c-like_dom_sf"/>
</dbReference>
<dbReference type="SUPFAM" id="SSF69318">
    <property type="entry name" value="Integrin alpha N-terminal domain"/>
    <property type="match status" value="1"/>
</dbReference>
<proteinExistence type="predicted"/>
<dbReference type="InterPro" id="IPR004852">
    <property type="entry name" value="Di-haem_cyt_c_peroxidsae"/>
</dbReference>
<dbReference type="Gene3D" id="1.10.760.10">
    <property type="entry name" value="Cytochrome c-like domain"/>
    <property type="match status" value="2"/>
</dbReference>
<name>A0ABP8V125_9GAMM</name>
<dbReference type="EMBL" id="BAABFL010000306">
    <property type="protein sequence ID" value="GAA4649785.1"/>
    <property type="molecule type" value="Genomic_DNA"/>
</dbReference>
<organism evidence="4 5">
    <name type="scientific">Kistimonas scapharcae</name>
    <dbReference type="NCBI Taxonomy" id="1036133"/>
    <lineage>
        <taxon>Bacteria</taxon>
        <taxon>Pseudomonadati</taxon>
        <taxon>Pseudomonadota</taxon>
        <taxon>Gammaproteobacteria</taxon>
        <taxon>Oceanospirillales</taxon>
        <taxon>Endozoicomonadaceae</taxon>
        <taxon>Kistimonas</taxon>
    </lineage>
</organism>
<evidence type="ECO:0000256" key="1">
    <source>
        <dbReference type="ARBA" id="ARBA00022729"/>
    </source>
</evidence>
<feature type="domain" description="Di-haem cytochrome c peroxidase" evidence="2">
    <location>
        <begin position="66"/>
        <end position="301"/>
    </location>
</feature>
<dbReference type="Pfam" id="PF03150">
    <property type="entry name" value="CCP_MauG"/>
    <property type="match status" value="1"/>
</dbReference>
<comment type="caution">
    <text evidence="4">The sequence shown here is derived from an EMBL/GenBank/DDBJ whole genome shotgun (WGS) entry which is preliminary data.</text>
</comment>